<dbReference type="EMBL" id="JAPWTJ010000565">
    <property type="protein sequence ID" value="KAJ8977288.1"/>
    <property type="molecule type" value="Genomic_DNA"/>
</dbReference>
<keyword evidence="2" id="KW-1185">Reference proteome</keyword>
<name>A0ABQ9JI40_9CUCU</name>
<reference evidence="1" key="1">
    <citation type="journal article" date="2023" name="Insect Mol. Biol.">
        <title>Genome sequencing provides insights into the evolution of gene families encoding plant cell wall-degrading enzymes in longhorned beetles.</title>
        <authorList>
            <person name="Shin N.R."/>
            <person name="Okamura Y."/>
            <person name="Kirsch R."/>
            <person name="Pauchet Y."/>
        </authorList>
    </citation>
    <scope>NUCLEOTIDE SEQUENCE</scope>
    <source>
        <strain evidence="1">MMC_N1</strain>
    </source>
</reference>
<protein>
    <submittedName>
        <fullName evidence="1">Uncharacterized protein</fullName>
    </submittedName>
</protein>
<evidence type="ECO:0000313" key="2">
    <source>
        <dbReference type="Proteomes" id="UP001162164"/>
    </source>
</evidence>
<proteinExistence type="predicted"/>
<organism evidence="1 2">
    <name type="scientific">Molorchus minor</name>
    <dbReference type="NCBI Taxonomy" id="1323400"/>
    <lineage>
        <taxon>Eukaryota</taxon>
        <taxon>Metazoa</taxon>
        <taxon>Ecdysozoa</taxon>
        <taxon>Arthropoda</taxon>
        <taxon>Hexapoda</taxon>
        <taxon>Insecta</taxon>
        <taxon>Pterygota</taxon>
        <taxon>Neoptera</taxon>
        <taxon>Endopterygota</taxon>
        <taxon>Coleoptera</taxon>
        <taxon>Polyphaga</taxon>
        <taxon>Cucujiformia</taxon>
        <taxon>Chrysomeloidea</taxon>
        <taxon>Cerambycidae</taxon>
        <taxon>Lamiinae</taxon>
        <taxon>Monochamini</taxon>
        <taxon>Molorchus</taxon>
    </lineage>
</organism>
<dbReference type="Proteomes" id="UP001162164">
    <property type="component" value="Unassembled WGS sequence"/>
</dbReference>
<sequence>MENGDLKLTSYVCCMISDASFCLEYLSGSNVIDASGKISSKLIPERIKMMLGRKQSLKGEPVLADYGPDEAFNESADIEWVNKKPKIRFPLRPVFEGAEEHGTVVMFIFLGRVINTSNQSKTTSGRGKTLVTQCPPARTTGSPVFEDAQYDMVAILIFPTLEKSECYFFSRELKLQQCPFSRVPNTVMAIKPPRPLPTLQSAQNLPWRRSDIWPFGGLAEGKEVWKR</sequence>
<gene>
    <name evidence="1" type="ORF">NQ317_015573</name>
</gene>
<evidence type="ECO:0000313" key="1">
    <source>
        <dbReference type="EMBL" id="KAJ8977288.1"/>
    </source>
</evidence>
<comment type="caution">
    <text evidence="1">The sequence shown here is derived from an EMBL/GenBank/DDBJ whole genome shotgun (WGS) entry which is preliminary data.</text>
</comment>
<accession>A0ABQ9JI40</accession>